<name>A0A142JTJ2_9BURK</name>
<organism evidence="1 2">
    <name type="scientific">Cupriavidus nantongensis</name>
    <dbReference type="NCBI Taxonomy" id="1796606"/>
    <lineage>
        <taxon>Bacteria</taxon>
        <taxon>Pseudomonadati</taxon>
        <taxon>Pseudomonadota</taxon>
        <taxon>Betaproteobacteria</taxon>
        <taxon>Burkholderiales</taxon>
        <taxon>Burkholderiaceae</taxon>
        <taxon>Cupriavidus</taxon>
    </lineage>
</organism>
<dbReference type="EMBL" id="CP014845">
    <property type="protein sequence ID" value="AMR81404.1"/>
    <property type="molecule type" value="Genomic_DNA"/>
</dbReference>
<protein>
    <submittedName>
        <fullName evidence="1">Uncharacterized protein</fullName>
    </submittedName>
</protein>
<evidence type="ECO:0000313" key="2">
    <source>
        <dbReference type="Proteomes" id="UP000075238"/>
    </source>
</evidence>
<keyword evidence="2" id="KW-1185">Reference proteome</keyword>
<dbReference type="OrthoDB" id="9156113at2"/>
<reference evidence="1 2" key="1">
    <citation type="submission" date="2016-03" db="EMBL/GenBank/DDBJ databases">
        <title>Complete genome sequence of a novel chlorpyrifos degrading bacterium, Cupriavidus nantongensis sp. X1.</title>
        <authorList>
            <person name="Fang L."/>
        </authorList>
    </citation>
    <scope>NUCLEOTIDE SEQUENCE [LARGE SCALE GENOMIC DNA]</scope>
    <source>
        <strain evidence="1 2">X1</strain>
    </source>
</reference>
<sequence>MYKVLKAQQATIVAMQAKLQPVEQEREQRVRTEPEERPMAVRDAIEATPELAYIQATDHKLFAAAQRFDAVLREDRDWAGKPAG</sequence>
<dbReference type="Proteomes" id="UP000075238">
    <property type="component" value="Chromosome 2"/>
</dbReference>
<proteinExistence type="predicted"/>
<evidence type="ECO:0000313" key="1">
    <source>
        <dbReference type="EMBL" id="AMR81404.1"/>
    </source>
</evidence>
<accession>A0A142JTJ2</accession>
<dbReference type="RefSeq" id="WP_062803211.1">
    <property type="nucleotide sequence ID" value="NZ_CP014845.1"/>
</dbReference>
<gene>
    <name evidence="1" type="ORF">A2G96_26770</name>
</gene>
<dbReference type="AlphaFoldDB" id="A0A142JTJ2"/>
<dbReference type="KEGG" id="cnan:A2G96_26770"/>